<dbReference type="GO" id="GO:0022857">
    <property type="term" value="F:transmembrane transporter activity"/>
    <property type="evidence" value="ECO:0007669"/>
    <property type="project" value="InterPro"/>
</dbReference>
<dbReference type="PANTHER" id="PTHR11360">
    <property type="entry name" value="MONOCARBOXYLATE TRANSPORTER"/>
    <property type="match status" value="1"/>
</dbReference>
<keyword evidence="4" id="KW-1133">Transmembrane helix</keyword>
<dbReference type="InterPro" id="IPR050327">
    <property type="entry name" value="Proton-linked_MCT"/>
</dbReference>
<feature type="region of interest" description="Disordered" evidence="3">
    <location>
        <begin position="1"/>
        <end position="51"/>
    </location>
</feature>
<dbReference type="InterPro" id="IPR036259">
    <property type="entry name" value="MFS_trans_sf"/>
</dbReference>
<feature type="transmembrane region" description="Helical" evidence="4">
    <location>
        <begin position="62"/>
        <end position="82"/>
    </location>
</feature>
<dbReference type="InterPro" id="IPR011701">
    <property type="entry name" value="MFS"/>
</dbReference>
<dbReference type="InterPro" id="IPR020846">
    <property type="entry name" value="MFS_dom"/>
</dbReference>
<reference evidence="6 7" key="1">
    <citation type="journal article" date="2016" name="Mol. Biol. Evol.">
        <title>Comparative Genomics of Early-Diverging Mushroom-Forming Fungi Provides Insights into the Origins of Lignocellulose Decay Capabilities.</title>
        <authorList>
            <person name="Nagy L.G."/>
            <person name="Riley R."/>
            <person name="Tritt A."/>
            <person name="Adam C."/>
            <person name="Daum C."/>
            <person name="Floudas D."/>
            <person name="Sun H."/>
            <person name="Yadav J.S."/>
            <person name="Pangilinan J."/>
            <person name="Larsson K.H."/>
            <person name="Matsuura K."/>
            <person name="Barry K."/>
            <person name="Labutti K."/>
            <person name="Kuo R."/>
            <person name="Ohm R.A."/>
            <person name="Bhattacharya S.S."/>
            <person name="Shirouzu T."/>
            <person name="Yoshinaga Y."/>
            <person name="Martin F.M."/>
            <person name="Grigoriev I.V."/>
            <person name="Hibbett D.S."/>
        </authorList>
    </citation>
    <scope>NUCLEOTIDE SEQUENCE [LARGE SCALE GENOMIC DNA]</scope>
    <source>
        <strain evidence="6 7">TUFC12733</strain>
    </source>
</reference>
<evidence type="ECO:0000256" key="1">
    <source>
        <dbReference type="ARBA" id="ARBA00004141"/>
    </source>
</evidence>
<feature type="transmembrane region" description="Helical" evidence="4">
    <location>
        <begin position="155"/>
        <end position="179"/>
    </location>
</feature>
<dbReference type="EMBL" id="KV417268">
    <property type="protein sequence ID" value="KZP00819.1"/>
    <property type="molecule type" value="Genomic_DNA"/>
</dbReference>
<dbReference type="GO" id="GO:0016020">
    <property type="term" value="C:membrane"/>
    <property type="evidence" value="ECO:0007669"/>
    <property type="project" value="UniProtKB-SubCell"/>
</dbReference>
<feature type="transmembrane region" description="Helical" evidence="4">
    <location>
        <begin position="224"/>
        <end position="245"/>
    </location>
</feature>
<feature type="transmembrane region" description="Helical" evidence="4">
    <location>
        <begin position="129"/>
        <end position="149"/>
    </location>
</feature>
<dbReference type="SUPFAM" id="SSF103473">
    <property type="entry name" value="MFS general substrate transporter"/>
    <property type="match status" value="1"/>
</dbReference>
<evidence type="ECO:0000256" key="2">
    <source>
        <dbReference type="ARBA" id="ARBA00006727"/>
    </source>
</evidence>
<feature type="transmembrane region" description="Helical" evidence="4">
    <location>
        <begin position="357"/>
        <end position="381"/>
    </location>
</feature>
<evidence type="ECO:0000256" key="3">
    <source>
        <dbReference type="SAM" id="MobiDB-lite"/>
    </source>
</evidence>
<feature type="domain" description="Major facilitator superfamily (MFS) profile" evidence="5">
    <location>
        <begin position="267"/>
        <end position="457"/>
    </location>
</feature>
<dbReference type="PANTHER" id="PTHR11360:SF234">
    <property type="entry name" value="MFS-TYPE TRANSPORTER DBAD-RELATED"/>
    <property type="match status" value="1"/>
</dbReference>
<dbReference type="AlphaFoldDB" id="A0A167RED0"/>
<dbReference type="Gene3D" id="1.20.1250.20">
    <property type="entry name" value="MFS general substrate transporter like domains"/>
    <property type="match status" value="2"/>
</dbReference>
<evidence type="ECO:0000256" key="4">
    <source>
        <dbReference type="SAM" id="Phobius"/>
    </source>
</evidence>
<evidence type="ECO:0000259" key="5">
    <source>
        <dbReference type="PROSITE" id="PS50850"/>
    </source>
</evidence>
<dbReference type="Pfam" id="PF07690">
    <property type="entry name" value="MFS_1"/>
    <property type="match status" value="1"/>
</dbReference>
<gene>
    <name evidence="6" type="ORF">CALVIDRAFT_594994</name>
</gene>
<name>A0A167RED0_CALVF</name>
<evidence type="ECO:0000313" key="7">
    <source>
        <dbReference type="Proteomes" id="UP000076738"/>
    </source>
</evidence>
<feature type="transmembrane region" description="Helical" evidence="4">
    <location>
        <begin position="102"/>
        <end position="122"/>
    </location>
</feature>
<keyword evidence="4" id="KW-0472">Membrane</keyword>
<accession>A0A167RED0</accession>
<keyword evidence="7" id="KW-1185">Reference proteome</keyword>
<sequence length="457" mass="49254">MAEAAAAEAIPYEQNEEDTVTDAPGAEPVGPASVNKEARTEDGKTHEAVHPHTHIPDGGLEAWLTVVGAWFISAICYGYVNAYGVYQAYYVQTLLPSYSPSAISWIGSLQAYLLFAVGIFTGPLFDRGYFRHLMIGGSILYVGCLFAQAEAKEDQYYQIFLSQGLGQGLAQGIIYLPSFAVMSHHFRKRRAFAMGLAVSGSSTGGILFPIMINNLIVKNGFPWAVRACGFFVLGATVMANLLIRTRYVPHHKSASSPSPLKLLRDIPYVVCIACTFFISLGQFFVFFYIQLFSISRGLNETFSFYTISFINGASVVGRTIPNLIADKIGIFPVFVPTSVVAGAVVFAMFGISTIPAVIIFCLLYGFFSGAYISLMGPMFAAMADHPSEMGARMGLAFALVGVAALVGTPIDGALVGNGPDYVWWKAIVFSSIVMLAGCGFGLVGGILLAKKRGKRWV</sequence>
<proteinExistence type="inferred from homology"/>
<dbReference type="OrthoDB" id="6499973at2759"/>
<organism evidence="6 7">
    <name type="scientific">Calocera viscosa (strain TUFC12733)</name>
    <dbReference type="NCBI Taxonomy" id="1330018"/>
    <lineage>
        <taxon>Eukaryota</taxon>
        <taxon>Fungi</taxon>
        <taxon>Dikarya</taxon>
        <taxon>Basidiomycota</taxon>
        <taxon>Agaricomycotina</taxon>
        <taxon>Dacrymycetes</taxon>
        <taxon>Dacrymycetales</taxon>
        <taxon>Dacrymycetaceae</taxon>
        <taxon>Calocera</taxon>
    </lineage>
</organism>
<feature type="compositionally biased region" description="Basic and acidic residues" evidence="3">
    <location>
        <begin position="36"/>
        <end position="50"/>
    </location>
</feature>
<feature type="transmembrane region" description="Helical" evidence="4">
    <location>
        <begin position="422"/>
        <end position="449"/>
    </location>
</feature>
<feature type="transmembrane region" description="Helical" evidence="4">
    <location>
        <begin position="328"/>
        <end position="351"/>
    </location>
</feature>
<comment type="similarity">
    <text evidence="2">Belongs to the major facilitator superfamily. Monocarboxylate porter (TC 2.A.1.13) family.</text>
</comment>
<comment type="subcellular location">
    <subcellularLocation>
        <location evidence="1">Membrane</location>
        <topology evidence="1">Multi-pass membrane protein</topology>
    </subcellularLocation>
</comment>
<keyword evidence="4" id="KW-0812">Transmembrane</keyword>
<feature type="transmembrane region" description="Helical" evidence="4">
    <location>
        <begin position="393"/>
        <end position="410"/>
    </location>
</feature>
<dbReference type="PROSITE" id="PS50850">
    <property type="entry name" value="MFS"/>
    <property type="match status" value="1"/>
</dbReference>
<feature type="transmembrane region" description="Helical" evidence="4">
    <location>
        <begin position="266"/>
        <end position="290"/>
    </location>
</feature>
<evidence type="ECO:0000313" key="6">
    <source>
        <dbReference type="EMBL" id="KZP00819.1"/>
    </source>
</evidence>
<feature type="transmembrane region" description="Helical" evidence="4">
    <location>
        <begin position="191"/>
        <end position="212"/>
    </location>
</feature>
<feature type="transmembrane region" description="Helical" evidence="4">
    <location>
        <begin position="302"/>
        <end position="321"/>
    </location>
</feature>
<protein>
    <submittedName>
        <fullName evidence="6">MFS general substrate transporter</fullName>
    </submittedName>
</protein>
<dbReference type="Proteomes" id="UP000076738">
    <property type="component" value="Unassembled WGS sequence"/>
</dbReference>